<evidence type="ECO:0000256" key="2">
    <source>
        <dbReference type="ARBA" id="ARBA00006311"/>
    </source>
</evidence>
<dbReference type="GO" id="GO:0005829">
    <property type="term" value="C:cytosol"/>
    <property type="evidence" value="ECO:0007669"/>
    <property type="project" value="TreeGrafter"/>
</dbReference>
<evidence type="ECO:0000256" key="3">
    <source>
        <dbReference type="ARBA" id="ARBA00022677"/>
    </source>
</evidence>
<dbReference type="Pfam" id="PF03036">
    <property type="entry name" value="Perilipin"/>
    <property type="match status" value="1"/>
</dbReference>
<evidence type="ECO:0000256" key="4">
    <source>
        <dbReference type="PIRNR" id="PIRNR036881"/>
    </source>
</evidence>
<comment type="caution">
    <text evidence="5">The sequence shown here is derived from an EMBL/GenBank/DDBJ whole genome shotgun (WGS) entry which is preliminary data.</text>
</comment>
<dbReference type="PANTHER" id="PTHR14024">
    <property type="entry name" value="PERILIPIN"/>
    <property type="match status" value="1"/>
</dbReference>
<evidence type="ECO:0000256" key="1">
    <source>
        <dbReference type="ARBA" id="ARBA00004502"/>
    </source>
</evidence>
<dbReference type="Proteomes" id="UP000812440">
    <property type="component" value="Unassembled WGS sequence"/>
</dbReference>
<dbReference type="Gene3D" id="3.30.720.170">
    <property type="entry name" value="Perilipin, alpha-beta domain"/>
    <property type="match status" value="1"/>
</dbReference>
<accession>A0A8T2IGR6</accession>
<dbReference type="GO" id="GO:0005811">
    <property type="term" value="C:lipid droplet"/>
    <property type="evidence" value="ECO:0007669"/>
    <property type="project" value="UniProtKB-SubCell"/>
</dbReference>
<protein>
    <recommendedName>
        <fullName evidence="4">Perilipin</fullName>
    </recommendedName>
</protein>
<keyword evidence="3" id="KW-0551">Lipid droplet</keyword>
<evidence type="ECO:0000313" key="5">
    <source>
        <dbReference type="EMBL" id="KAG8431043.1"/>
    </source>
</evidence>
<keyword evidence="6" id="KW-1185">Reference proteome</keyword>
<reference evidence="5" key="1">
    <citation type="thesis" date="2020" institute="ProQuest LLC" country="789 East Eisenhower Parkway, Ann Arbor, MI, USA">
        <title>Comparative Genomics and Chromosome Evolution.</title>
        <authorList>
            <person name="Mudd A.B."/>
        </authorList>
    </citation>
    <scope>NUCLEOTIDE SEQUENCE</scope>
    <source>
        <strain evidence="5">Female2</strain>
        <tissue evidence="5">Blood</tissue>
    </source>
</reference>
<name>A0A8T2IGR6_9PIPI</name>
<sequence length="423" mass="46565">MTSAVEEPQNVVTRIINLPLVSSTYSMVSSIYGNTKDSYPCVKVVCDVAEKSVKSLASVAITSALPIVQKMETQITMANNIACMGLDKIEEKLPILYQPSDKVVANASDAIAGAKDNVLKGITGVVGKTKGTVQDTVEMTKAAVNGGINTVIGSSVVQKVRSGVDNALEMSETLLEQYLPPTDEELSIEATNTEGFEGEKEKPNYYVRLGSLSSKAQKRAYQQAVTRINDVKSRSREAISQMNSTMDLIDFAKKNVTDANQKVFNTLVEWTKGSEPTNEDQESADQIESRILTMTRNLTQQLQTTCLSLVTSVQGLPHNIQDKAHRVSAMAGEVYHNFRSVSSLKVSDHLLITSRGKLQKMKDSLDDVMDYLVNNTPLNWLVPDFTITDLSSDNEDDSDALAEEMEMRDFSRWNGRIINQETN</sequence>
<organism evidence="5 6">
    <name type="scientific">Hymenochirus boettgeri</name>
    <name type="common">Congo dwarf clawed frog</name>
    <dbReference type="NCBI Taxonomy" id="247094"/>
    <lineage>
        <taxon>Eukaryota</taxon>
        <taxon>Metazoa</taxon>
        <taxon>Chordata</taxon>
        <taxon>Craniata</taxon>
        <taxon>Vertebrata</taxon>
        <taxon>Euteleostomi</taxon>
        <taxon>Amphibia</taxon>
        <taxon>Batrachia</taxon>
        <taxon>Anura</taxon>
        <taxon>Pipoidea</taxon>
        <taxon>Pipidae</taxon>
        <taxon>Pipinae</taxon>
        <taxon>Hymenochirus</taxon>
    </lineage>
</organism>
<dbReference type="AlphaFoldDB" id="A0A8T2IGR6"/>
<dbReference type="EMBL" id="JAACNH010000397">
    <property type="protein sequence ID" value="KAG8431043.1"/>
    <property type="molecule type" value="Genomic_DNA"/>
</dbReference>
<evidence type="ECO:0000313" key="6">
    <source>
        <dbReference type="Proteomes" id="UP000812440"/>
    </source>
</evidence>
<dbReference type="SUPFAM" id="SSF109775">
    <property type="entry name" value="Mannose-6-phosphate receptor binding protein 1 (Tip47), C-terminal domain"/>
    <property type="match status" value="1"/>
</dbReference>
<proteinExistence type="inferred from homology"/>
<dbReference type="GO" id="GO:0019915">
    <property type="term" value="P:lipid storage"/>
    <property type="evidence" value="ECO:0007669"/>
    <property type="project" value="TreeGrafter"/>
</dbReference>
<dbReference type="PANTHER" id="PTHR14024:SF25">
    <property type="entry name" value="PERILIPIN-2"/>
    <property type="match status" value="1"/>
</dbReference>
<dbReference type="GO" id="GO:0010890">
    <property type="term" value="P:positive regulation of triglyceride storage"/>
    <property type="evidence" value="ECO:0007669"/>
    <property type="project" value="TreeGrafter"/>
</dbReference>
<comment type="subcellular location">
    <subcellularLocation>
        <location evidence="1">Lipid droplet</location>
    </subcellularLocation>
</comment>
<gene>
    <name evidence="5" type="ORF">GDO86_019499</name>
</gene>
<dbReference type="InterPro" id="IPR004279">
    <property type="entry name" value="Perilipin"/>
</dbReference>
<comment type="similarity">
    <text evidence="2 4">Belongs to the perilipin family.</text>
</comment>
<dbReference type="Gene3D" id="1.20.120.340">
    <property type="entry name" value="Flagellar protein FliS"/>
    <property type="match status" value="1"/>
</dbReference>
<dbReference type="PIRSF" id="PIRSF036881">
    <property type="entry name" value="PAT"/>
    <property type="match status" value="1"/>
</dbReference>
<dbReference type="OrthoDB" id="376826at2759"/>